<keyword evidence="1" id="KW-0812">Transmembrane</keyword>
<evidence type="ECO:0000313" key="2">
    <source>
        <dbReference type="EMBL" id="TWX58270.1"/>
    </source>
</evidence>
<dbReference type="Proteomes" id="UP000321917">
    <property type="component" value="Unassembled WGS sequence"/>
</dbReference>
<organism evidence="3 5">
    <name type="scientific">Colwellia hornerae</name>
    <dbReference type="NCBI Taxonomy" id="89402"/>
    <lineage>
        <taxon>Bacteria</taxon>
        <taxon>Pseudomonadati</taxon>
        <taxon>Pseudomonadota</taxon>
        <taxon>Gammaproteobacteria</taxon>
        <taxon>Alteromonadales</taxon>
        <taxon>Colwelliaceae</taxon>
        <taxon>Colwellia</taxon>
    </lineage>
</organism>
<dbReference type="EMBL" id="VOLQ01000010">
    <property type="protein sequence ID" value="TWX68385.1"/>
    <property type="molecule type" value="Genomic_DNA"/>
</dbReference>
<protein>
    <recommendedName>
        <fullName evidence="6">DUF5683 domain-containing protein</fullName>
    </recommendedName>
</protein>
<dbReference type="RefSeq" id="WP_146799787.1">
    <property type="nucleotide sequence ID" value="NZ_VOLP01000015.1"/>
</dbReference>
<dbReference type="EMBL" id="VOLR01000016">
    <property type="protein sequence ID" value="TWX58270.1"/>
    <property type="molecule type" value="Genomic_DNA"/>
</dbReference>
<dbReference type="Proteomes" id="UP000321525">
    <property type="component" value="Unassembled WGS sequence"/>
</dbReference>
<feature type="transmembrane region" description="Helical" evidence="1">
    <location>
        <begin position="29"/>
        <end position="44"/>
    </location>
</feature>
<evidence type="ECO:0008006" key="6">
    <source>
        <dbReference type="Google" id="ProtNLM"/>
    </source>
</evidence>
<evidence type="ECO:0000313" key="3">
    <source>
        <dbReference type="EMBL" id="TWX68385.1"/>
    </source>
</evidence>
<accession>A0A5C6QHA2</accession>
<gene>
    <name evidence="2" type="ORF">ESZ26_12275</name>
    <name evidence="3" type="ORF">ESZ27_07180</name>
</gene>
<dbReference type="OrthoDB" id="8704084at2"/>
<name>A0A5C6QHA2_9GAMM</name>
<sequence length="117" mass="13204">MKTSTKAVLLSALVYPGIGQLVYHAYRRAMLFILIFSVTVYWYLKEVMTQYQPLIDKVKSGEVALNSQALSAEMSKNPIILDPVLVNTLTYTLLICWLLAIVDAYRIGIKKDARASF</sequence>
<dbReference type="AlphaFoldDB" id="A0A5C6QHA2"/>
<keyword evidence="1" id="KW-0472">Membrane</keyword>
<reference evidence="3 5" key="1">
    <citation type="submission" date="2019-07" db="EMBL/GenBank/DDBJ databases">
        <title>Genomes of sea-ice associated Colwellia species.</title>
        <authorList>
            <person name="Bowman J.P."/>
        </authorList>
    </citation>
    <scope>NUCLEOTIDE SEQUENCE [LARGE SCALE GENOMIC DNA]</scope>
    <source>
        <strain evidence="2 4">ACAM 607</strain>
        <strain evidence="3 5">IC036</strain>
    </source>
</reference>
<evidence type="ECO:0000313" key="5">
    <source>
        <dbReference type="Proteomes" id="UP000321917"/>
    </source>
</evidence>
<feature type="transmembrane region" description="Helical" evidence="1">
    <location>
        <begin position="84"/>
        <end position="102"/>
    </location>
</feature>
<keyword evidence="4" id="KW-1185">Reference proteome</keyword>
<keyword evidence="1" id="KW-1133">Transmembrane helix</keyword>
<evidence type="ECO:0000313" key="4">
    <source>
        <dbReference type="Proteomes" id="UP000321525"/>
    </source>
</evidence>
<proteinExistence type="predicted"/>
<evidence type="ECO:0000256" key="1">
    <source>
        <dbReference type="SAM" id="Phobius"/>
    </source>
</evidence>
<comment type="caution">
    <text evidence="3">The sequence shown here is derived from an EMBL/GenBank/DDBJ whole genome shotgun (WGS) entry which is preliminary data.</text>
</comment>